<evidence type="ECO:0000313" key="3">
    <source>
        <dbReference type="Proteomes" id="UP000199689"/>
    </source>
</evidence>
<dbReference type="EMBL" id="FMXA01000022">
    <property type="protein sequence ID" value="SDA58097.1"/>
    <property type="molecule type" value="Genomic_DNA"/>
</dbReference>
<proteinExistence type="predicted"/>
<feature type="domain" description="DUF1653" evidence="1">
    <location>
        <begin position="13"/>
        <end position="78"/>
    </location>
</feature>
<gene>
    <name evidence="2" type="ORF">SAMN02910343_01412</name>
</gene>
<dbReference type="InterPro" id="IPR037135">
    <property type="entry name" value="DUF1653-like_dom_sf"/>
</dbReference>
<dbReference type="InterPro" id="IPR023387">
    <property type="entry name" value="DUF1653-like_dom"/>
</dbReference>
<dbReference type="AlphaFoldDB" id="A0A1G5WKM9"/>
<evidence type="ECO:0000259" key="1">
    <source>
        <dbReference type="Pfam" id="PF07866"/>
    </source>
</evidence>
<dbReference type="Pfam" id="PF07866">
    <property type="entry name" value="DUF1653"/>
    <property type="match status" value="1"/>
</dbReference>
<dbReference type="STRING" id="209880.SAMN02910343_01412"/>
<protein>
    <recommendedName>
        <fullName evidence="1">DUF1653 domain-containing protein</fullName>
    </recommendedName>
</protein>
<dbReference type="GeneID" id="87756408"/>
<sequence>MENTRVQPVHGEIWKHFKGNFYEILECPVVHTETREAYVVYRALYGDFGVFCRPLTMFMSPVDHEKYPEAQQTWRFEKYK</sequence>
<organism evidence="2 3">
    <name type="scientific">Allisonella histaminiformans</name>
    <dbReference type="NCBI Taxonomy" id="209880"/>
    <lineage>
        <taxon>Bacteria</taxon>
        <taxon>Bacillati</taxon>
        <taxon>Bacillota</taxon>
        <taxon>Negativicutes</taxon>
        <taxon>Veillonellales</taxon>
        <taxon>Veillonellaceae</taxon>
        <taxon>Allisonella</taxon>
    </lineage>
</organism>
<dbReference type="RefSeq" id="WP_091365259.1">
    <property type="nucleotide sequence ID" value="NZ_FMXA01000022.1"/>
</dbReference>
<dbReference type="Proteomes" id="UP000199689">
    <property type="component" value="Unassembled WGS sequence"/>
</dbReference>
<keyword evidence="3" id="KW-1185">Reference proteome</keyword>
<reference evidence="2 3" key="1">
    <citation type="submission" date="2016-10" db="EMBL/GenBank/DDBJ databases">
        <authorList>
            <person name="de Groot N.N."/>
        </authorList>
    </citation>
    <scope>NUCLEOTIDE SEQUENCE [LARGE SCALE GENOMIC DNA]</scope>
    <source>
        <strain evidence="2 3">DSM 15230</strain>
    </source>
</reference>
<evidence type="ECO:0000313" key="2">
    <source>
        <dbReference type="EMBL" id="SDA58097.1"/>
    </source>
</evidence>
<dbReference type="Gene3D" id="2.30.30.320">
    <property type="entry name" value="DUF1653-like domain"/>
    <property type="match status" value="1"/>
</dbReference>
<name>A0A1G5WKM9_9FIRM</name>
<dbReference type="OrthoDB" id="371169at2"/>
<accession>A0A1G5WKM9</accession>